<reference evidence="9" key="1">
    <citation type="submission" date="2012-05" db="EMBL/GenBank/DDBJ databases">
        <title>Whole Genome Assembly of Lutzomyia longipalpis.</title>
        <authorList>
            <person name="Richards S."/>
            <person name="Qu C."/>
            <person name="Dillon R."/>
            <person name="Worley K."/>
            <person name="Scherer S."/>
            <person name="Batterton M."/>
            <person name="Taylor A."/>
            <person name="Hawes A."/>
            <person name="Hernandez B."/>
            <person name="Kovar C."/>
            <person name="Mandapat C."/>
            <person name="Pham C."/>
            <person name="Qu C."/>
            <person name="Jing C."/>
            <person name="Bess C."/>
            <person name="Bandaranaike D."/>
            <person name="Ngo D."/>
            <person name="Ongeri F."/>
            <person name="Arias F."/>
            <person name="Lara F."/>
            <person name="Weissenberger G."/>
            <person name="Kamau G."/>
            <person name="Han H."/>
            <person name="Shen H."/>
            <person name="Dinh H."/>
            <person name="Khalil I."/>
            <person name="Jones J."/>
            <person name="Shafer J."/>
            <person name="Jayaseelan J."/>
            <person name="Quiroz J."/>
            <person name="Blankenburg K."/>
            <person name="Nguyen L."/>
            <person name="Jackson L."/>
            <person name="Francisco L."/>
            <person name="Tang L.-Y."/>
            <person name="Pu L.-L."/>
            <person name="Perales L."/>
            <person name="Lorensuhewa L."/>
            <person name="Munidasa M."/>
            <person name="Coyle M."/>
            <person name="Taylor M."/>
            <person name="Puazo M."/>
            <person name="Firestine M."/>
            <person name="Scheel M."/>
            <person name="Javaid M."/>
            <person name="Wang M."/>
            <person name="Li M."/>
            <person name="Tabassum N."/>
            <person name="Saada N."/>
            <person name="Osuji N."/>
            <person name="Aqrawi P."/>
            <person name="Fu Q."/>
            <person name="Thornton R."/>
            <person name="Raj R."/>
            <person name="Goodspeed R."/>
            <person name="Mata R."/>
            <person name="Najjar R."/>
            <person name="Gubbala S."/>
            <person name="Lee S."/>
            <person name="Denson S."/>
            <person name="Patil S."/>
            <person name="Macmil S."/>
            <person name="Qi S."/>
            <person name="Matskevitch T."/>
            <person name="Palculict T."/>
            <person name="Mathew T."/>
            <person name="Vee V."/>
            <person name="Velamala V."/>
            <person name="Korchina V."/>
            <person name="Cai W."/>
            <person name="Liu W."/>
            <person name="Dai W."/>
            <person name="Zou X."/>
            <person name="Zhu Y."/>
            <person name="Zhang Y."/>
            <person name="Wu Y.-Q."/>
            <person name="Xin Y."/>
            <person name="Nazarath L."/>
            <person name="Kovar C."/>
            <person name="Han Y."/>
            <person name="Muzny D."/>
            <person name="Gibbs R."/>
        </authorList>
    </citation>
    <scope>NUCLEOTIDE SEQUENCE [LARGE SCALE GENOMIC DNA]</scope>
    <source>
        <strain evidence="9">Jacobina</strain>
    </source>
</reference>
<feature type="coiled-coil region" evidence="6">
    <location>
        <begin position="4063"/>
        <end position="4104"/>
    </location>
</feature>
<feature type="coiled-coil region" evidence="6">
    <location>
        <begin position="3173"/>
        <end position="3203"/>
    </location>
</feature>
<dbReference type="GO" id="GO:0005737">
    <property type="term" value="C:cytoplasm"/>
    <property type="evidence" value="ECO:0007669"/>
    <property type="project" value="TreeGrafter"/>
</dbReference>
<feature type="coiled-coil region" evidence="6">
    <location>
        <begin position="2364"/>
        <end position="2391"/>
    </location>
</feature>
<feature type="coiled-coil region" evidence="6">
    <location>
        <begin position="1556"/>
        <end position="1590"/>
    </location>
</feature>
<dbReference type="VEuPathDB" id="VectorBase:LLOJ010082"/>
<organism evidence="8 9">
    <name type="scientific">Lutzomyia longipalpis</name>
    <name type="common">Sand fly</name>
    <dbReference type="NCBI Taxonomy" id="7200"/>
    <lineage>
        <taxon>Eukaryota</taxon>
        <taxon>Metazoa</taxon>
        <taxon>Ecdysozoa</taxon>
        <taxon>Arthropoda</taxon>
        <taxon>Hexapoda</taxon>
        <taxon>Insecta</taxon>
        <taxon>Pterygota</taxon>
        <taxon>Neoptera</taxon>
        <taxon>Endopterygota</taxon>
        <taxon>Diptera</taxon>
        <taxon>Nematocera</taxon>
        <taxon>Psychodoidea</taxon>
        <taxon>Psychodidae</taxon>
        <taxon>Lutzomyia</taxon>
        <taxon>Lutzomyia</taxon>
    </lineage>
</organism>
<dbReference type="Gene3D" id="1.20.58.60">
    <property type="match status" value="20"/>
</dbReference>
<feature type="coiled-coil region" evidence="6">
    <location>
        <begin position="3247"/>
        <end position="3304"/>
    </location>
</feature>
<reference evidence="7" key="2">
    <citation type="journal article" date="2020" name="BMC">
        <title>Leishmania infection induces a limited differential gene expression in the sand fly midgut.</title>
        <authorList>
            <person name="Coutinho-Abreu I.V."/>
            <person name="Serafim T.D."/>
            <person name="Meneses C."/>
            <person name="Kamhawi S."/>
            <person name="Oliveira F."/>
            <person name="Valenzuela J.G."/>
        </authorList>
    </citation>
    <scope>NUCLEOTIDE SEQUENCE</scope>
    <source>
        <strain evidence="7">Jacobina</strain>
        <tissue evidence="7">Midgut</tissue>
    </source>
</reference>
<evidence type="ECO:0000256" key="2">
    <source>
        <dbReference type="ARBA" id="ARBA00022692"/>
    </source>
</evidence>
<dbReference type="InterPro" id="IPR052403">
    <property type="entry name" value="LINC-complex_assoc"/>
</dbReference>
<feature type="coiled-coil region" evidence="6">
    <location>
        <begin position="1348"/>
        <end position="1406"/>
    </location>
</feature>
<evidence type="ECO:0000256" key="1">
    <source>
        <dbReference type="ARBA" id="ARBA00004370"/>
    </source>
</evidence>
<dbReference type="GO" id="GO:0007097">
    <property type="term" value="P:nuclear migration"/>
    <property type="evidence" value="ECO:0007669"/>
    <property type="project" value="TreeGrafter"/>
</dbReference>
<dbReference type="GO" id="GO:0051015">
    <property type="term" value="F:actin filament binding"/>
    <property type="evidence" value="ECO:0007669"/>
    <property type="project" value="TreeGrafter"/>
</dbReference>
<keyword evidence="2" id="KW-0812">Transmembrane</keyword>
<comment type="subcellular location">
    <subcellularLocation>
        <location evidence="1">Membrane</location>
    </subcellularLocation>
</comment>
<dbReference type="EMBL" id="AJWK01035564">
    <property type="status" value="NOT_ANNOTATED_CDS"/>
    <property type="molecule type" value="Genomic_DNA"/>
</dbReference>
<dbReference type="GO" id="GO:0005640">
    <property type="term" value="C:nuclear outer membrane"/>
    <property type="evidence" value="ECO:0007669"/>
    <property type="project" value="TreeGrafter"/>
</dbReference>
<dbReference type="PANTHER" id="PTHR47535:SF1">
    <property type="entry name" value="NESPRIN-1"/>
    <property type="match status" value="1"/>
</dbReference>
<evidence type="ECO:0000256" key="4">
    <source>
        <dbReference type="ARBA" id="ARBA00022989"/>
    </source>
</evidence>
<dbReference type="GO" id="GO:0034993">
    <property type="term" value="C:meiotic nuclear membrane microtubule tethering complex"/>
    <property type="evidence" value="ECO:0007669"/>
    <property type="project" value="TreeGrafter"/>
</dbReference>
<dbReference type="Proteomes" id="UP000092461">
    <property type="component" value="Unassembled WGS sequence"/>
</dbReference>
<evidence type="ECO:0000313" key="9">
    <source>
        <dbReference type="Proteomes" id="UP000092461"/>
    </source>
</evidence>
<dbReference type="Pfam" id="PF00435">
    <property type="entry name" value="Spectrin"/>
    <property type="match status" value="6"/>
</dbReference>
<keyword evidence="4" id="KW-1133">Transmembrane helix</keyword>
<evidence type="ECO:0000256" key="5">
    <source>
        <dbReference type="ARBA" id="ARBA00023136"/>
    </source>
</evidence>
<feature type="coiled-coil region" evidence="6">
    <location>
        <begin position="1925"/>
        <end position="1956"/>
    </location>
</feature>
<feature type="coiled-coil region" evidence="6">
    <location>
        <begin position="3929"/>
        <end position="3988"/>
    </location>
</feature>
<proteinExistence type="predicted"/>
<reference evidence="8" key="3">
    <citation type="submission" date="2020-05" db="UniProtKB">
        <authorList>
            <consortium name="EnsemblMetazoa"/>
        </authorList>
    </citation>
    <scope>IDENTIFICATION</scope>
    <source>
        <strain evidence="8">Jacobina</strain>
    </source>
</reference>
<dbReference type="SUPFAM" id="SSF46966">
    <property type="entry name" value="Spectrin repeat"/>
    <property type="match status" value="21"/>
</dbReference>
<protein>
    <submittedName>
        <fullName evidence="7">Putative beta-spectrin</fullName>
    </submittedName>
</protein>
<feature type="coiled-coil region" evidence="6">
    <location>
        <begin position="3603"/>
        <end position="3669"/>
    </location>
</feature>
<evidence type="ECO:0000313" key="8">
    <source>
        <dbReference type="EnsemblMetazoa" id="LLOJ010082-PA"/>
    </source>
</evidence>
<accession>A0A1B0CY83</accession>
<feature type="coiled-coil region" evidence="6">
    <location>
        <begin position="471"/>
        <end position="501"/>
    </location>
</feature>
<keyword evidence="5" id="KW-0472">Membrane</keyword>
<feature type="coiled-coil region" evidence="6">
    <location>
        <begin position="1282"/>
        <end position="1309"/>
    </location>
</feature>
<evidence type="ECO:0000256" key="6">
    <source>
        <dbReference type="SAM" id="Coils"/>
    </source>
</evidence>
<dbReference type="FunFam" id="1.20.58.60:FF:000188">
    <property type="entry name" value="Uncharacterized protein, isoform D"/>
    <property type="match status" value="1"/>
</dbReference>
<evidence type="ECO:0000313" key="7">
    <source>
        <dbReference type="EMBL" id="MBC1169707.1"/>
    </source>
</evidence>
<dbReference type="PANTHER" id="PTHR47535">
    <property type="entry name" value="MUSCLE-SPECIFIC PROTEIN 300 KDA, ISOFORM G"/>
    <property type="match status" value="1"/>
</dbReference>
<dbReference type="VEuPathDB" id="VectorBase:LLONM1_006745"/>
<sequence>SIRKDVKAVREEFEKLNNSVANTLKNLEGILIQKASVEENIAQTSQWLQDAFAKTPVELELGATLAEKKTMLQKYQAQLKDIAHQKQNLDQLKAKTSNLADKSLLEKVSKEISEFDTLQKLVKDKIEIYKKHVKNHECYDEILEKATDWLVALKVTAVDVLDADKFEKETTQEKRLIIENLLEQEPEGDAIFDTCHEKLQTILPETHANGHEGLLSNCAEQKKAWKDFIEQCREALKRHDQMCSQLNEFQNIVENCDKWLKQMENIVKDQSLKNGQEAKEQHLNNLKNLSNEITGKSPEIGQINEKARLIENEPELALKVSRLNTRCQAVKNACKDSIARYENYIKDHKDFDGEYDEFKGNLEGNIAALKDNSEIVGDLEVLHDRLNKIKELADKRILDSSKFESIIEKGEKLYTHTSPDGREIIRQRLRILRTMWDEYTDDLNSAIQKLEQCLLQFGEFTLSQEQLTKWLKDVEKSMQNHMELKSTLQEKKAQLQNHRLMHQEILSHHPLVESVCDKAQQLVDQTKDSSLNHYFDSIKQLFDNIVKKSEELMTNLENCVQIHNNYNILLANFKSWLNNEKELALEADDIAGEKSESTRRMNILDQLQKNIPTGANSLAGLKENIEIVGKSTSADGKKALQGEITELEAAFNAHIANIDALKVKQAAVMAQWQQFDGKLEELTNWCRGKETVFKVEHLQPSLETKENQLKTFIEERNAIVEKQKDFDEFVDISHSLQASSGTERIKTLTMQLLNRYQLLQVLSKEVVNRWQGLVEDHRKYDNKMREVLSLIIPLENKLTALDSPESLADNLTLLQSLIAEKEATDGIISSLIVLGEKILPDTLGQGREKIRQELRDVRDRWDSMEEHFNDLQKRQQSQNMQLSNYKDTLQQALQWLDVVEKGLQKDQSSVSTTNQEIKAKLMKLKSTGQDISAHKRLIEVTTEKANQLLQAGTVKNPEEIKSIAENINTRYNNVQALCAKLLSQLEKMSEIFQTFSELHKTQQDYQKNLWDALATYSDCSGNKAALQSRLGKLNDIGDSLQDGEAKLNVLGDYVRNNEELIPPRSKENMSRDLANLRFDFEKFKSALGDVKSGLQSKIAQWSQFDSNLEQLLEWLSDSEISLKNYSLKSTLGEKQEQLIKYRDLLKNLQQHESSLDNLTDESSELIQGSSEARLPGNIQQITSRFQSVQTTAKEIVKKCEQAVLDHETFNDKYKQCSDWLSSGQVKYQEYQDLSTAGSQEDILTKYNAVQELLSQNSNATLLLNNTIELGEKLYQTTAMEGRDTIREQLQELQLEMEKLFDNLGTLARALQTKLSKWSGFEECSQSLDEYLTSMEGQLSENLILKSTLDEKRIQLQSYRDQLTDVQNHKPELINLKDLIENLPEQNENIENQFRSIEERYGNLLKLAQKHLESYVNIVNDHQMYCKAVMDTQEFIEAAHNTVSLWGDLDVDRVSLATNLDRLRKVQQEYTDETSRINDIRALGEKVLPGTAEEGQVNVKAQVDNSQQEWEALVSSVQTAIDNVMAKLQQWDEYEKLRDQCVAWISGTDNKLHAIDLKTTKAEKIDQLEALKELQGEVRAKELEIDSVTERAQLLFKGLASSRSSQISELVLKYQQVCLKVKELHSRWQQYVSGHQEFDNKLNDCNQWLDNIKQKLDYCSDLSATSPKDLENKLATIQDLLLLKDEGFGKVQSVIETAQNVLANTAPAGHDAINKLLTKLQEDWSNLALRMIDVKTSLDASINQWSGFLEEVQNVNKTVDWMENAYQELCDYQATMTEKRAMLERIKNAVEKIRLERMDVDILKAKAREMIASGQQSLAANQAQQILDKFDQLSDKMNKLMIEREEEYRDHRLYKEAYDDLSSWMARARDKFPSLKQQSLSDKLAIDNILAPLEALLNKQPQGELLVEHLLHTSEVVLASTSEPGKEVIRRDIAELRENFESLFREIAQQKDQLESTVIQWRDYKEEYERLSEWLQQIDILVKNHKLNLLPTLHEKQKQVKEMDDILKRLEKGGQDIERFNNAAAPLLASHLDTYVTNQLRHLNSRYQVQVNLAKDVYKKVETNYEQHKEFDECANNARNWIENAKEIIRECSEASSSSNKETLQTKLQQITDLIRRREEGQNLVHTTVNNGEKVLRSTRSDGKDVINNQIKEIQNEWDRIVKKMSTVKVHLETSLLQWADYSSSYSQLQQWISDREAKLQQVCEQKVAKSKKGQPGLASGLSERKANLRQTNNIVQDIVSFEPMIQSVTSKASDLQQAIPASEISFKYENLSKQAKDLYEKQKETIDNHQALIDAGNDFAQWLRNAKERLSKSAEPIGDKETLTNKLGQVRLLQNEVNDEGTPKLNKVLEQGEIACRNAVPTDREIIEEEVALLQEEFDNFVENLKQAKQRLEIGIVKWTEYDDQYKEALEWLTKTEVLVQSYNKLQDSLEEKKNVLEQFQAHLQTIFDWQRELDQLNMTAQTLLEICADTRISNGVTQLTTKYNALLSIAKEVMRRLELHYQEHQQHQALYGECQDWVEAIHDKLNECLEVPNTIAEVNQKLNTIQNIKQLLEQGQNKLRYTIELKEKVIMNTEINGAAKIQENTENLKHEFEKLISEIGDIKQRLTNRAAQLDDVTKLIKILNEWLDEVEPNLQLSDAYLNELSEKKTSLEKNRTLQKDMRTYNDTIEKIKNKLRDDESLDKKEFDECLRRFENCQGVIAKNIENLENQVRYHENYKLAYGEIAEWIRKTKMDIQHCSDSHGDKPQLLEKQAKLHEIELSQPEGKILMENTIELSGHVVATSGREGQDVINQEIKQLKADWDSLQMITKQSHDALTNCIATWNKFTEKSDEISKWLQEYERKIAQMESGGEITTSDLAACKKILEDVQNQREKMDDLSDVCEILMEQSACIWVRDKTVELQGRYSQLLNSAQAFVSKAEKCLADQTNFLVYKEQMEKWIGGKESAINEAAVLGNEAAIRQNLNSLNSVYSRLPEGQSLFVIVQDAFTKTMSVTPADHQAEIQVEMDKIQGAWDKLNRDVNDGIAKQKSNLMRWEDYRDAKVKFEKWIGDIEGTLNANPENRGDLSEMKTLQERFRNIKGDIQAKRGDLDHIVAEAKELSTWSKTPHEAEEATRLVTRWDHVNAKCESIISGLQTEIDDYLSYHQSLQETEKWLLQVSFQLMAHNSLYITNREQTQEQLNQHEILLDEIQKYQTNLDDLKAKGSNQISRYEHCNPYIKNTIETHLKNVQDSYNSLLLTSIQIKKRLEESMAKFKEYEDTLEEIQQQLIKNEAIMPPEEVPGELDMCRSQLKFAQDLYNGLQKEKGRLAAAVAACESATASISRPSSPIETAMQPIPEKELKVRAQLEDQIDQIQTYLGDLVKAIAELELLEKQRNELDDWINKQQAIVSDWLSRPSKLRSDGAKQELAAMNDLLNAIGDKRSQLLTEMSGPLEGDDETTKIEERLDKLEDDLMAAIVKKKDDQGVIDEYRKCTQATHGWIDEFIQRMDVLDSGSGLSCNQKLATIQKIKEEFESAGPGKLAAFKDIAAKTVEVISNLDAQQVEEQIKGIDRRFNDISKRINRKIQVIESTNKGLENLKNDIDNCHNWVKSSIAELSSPEEKGENADAKLAHMKNQLKQAEGKQPIIETLEKRLNNIQSELEPIEVLQLQTEIQNLKADEQRLKELLKAEIGTCGKEIQLRKAIDENLAKAGEWLKAHKPAIESENPLSVGDLEAKLHQCKKHEGELKEFKDGVLSDLNKQSAALFASAPEHEKDLMGKKIQQIRDDYDANRQIVAEKVNELSGLIPDRQKFEDNLRGVMNWLSETEVSTSNPIRTTNLPTLEEQLARYKNLARESEGIRGKIADITEEAARINPTLTSSDKQKLSDQLRSLRERYDKLSNLIDDRLKFLEKHIKEYLEAKQKVTDYIQFMGLIQAEIKNLNKPVGRKIEDVQELLQSYEKILSDLKDSKAKIGEIQVENLPELQTVITQQDDTIQLIEDQLARLRQLLLLREQFIALVNEIITFIKKYTAVVTDIEKSGDSIEDKIAQYDGVILKIQECEAILASAADKGNKIASEGTAADRNSITEQLQSLKMQLQNLRKLIESQKQKHENTLAEHKKMQADLSALLDWLHQNETLVKSRPLLNRDPNCVEREIQNHHMLRKKVEKHLDEIQKINDAARNEMGLPGSLLEMLSESRMLLTTLPAELNDREEYLQNNKKHRLDYLLLVSKLNSWLEEVEVLSTALIFENIVGDLEEHKLFFATEPMMTDLVTVQIQEAADKIWPSLNNSEQNDLSKELQHHKQVFKNTVSAAKSHQNHLEDNLKLWKEYCECYEKVNNLIERSKLPEESVENLGALNFYSAESQPCAK</sequence>
<dbReference type="FunFam" id="1.20.58.60:FF:000169">
    <property type="entry name" value="nesprin-1 isoform X1"/>
    <property type="match status" value="1"/>
</dbReference>
<dbReference type="CDD" id="cd00176">
    <property type="entry name" value="SPEC"/>
    <property type="match status" value="6"/>
</dbReference>
<keyword evidence="3" id="KW-0677">Repeat</keyword>
<keyword evidence="9" id="KW-1185">Reference proteome</keyword>
<dbReference type="FunFam" id="1.20.58.60:FF:000195">
    <property type="entry name" value="Uncharacterized protein, isoform B"/>
    <property type="match status" value="1"/>
</dbReference>
<feature type="coiled-coil region" evidence="6">
    <location>
        <begin position="65"/>
        <end position="102"/>
    </location>
</feature>
<evidence type="ECO:0000256" key="3">
    <source>
        <dbReference type="ARBA" id="ARBA00022737"/>
    </source>
</evidence>
<name>A0A1B0CY83_LUTLO</name>
<feature type="coiled-coil region" evidence="6">
    <location>
        <begin position="2862"/>
        <end position="2889"/>
    </location>
</feature>
<feature type="coiled-coil region" evidence="6">
    <location>
        <begin position="2539"/>
        <end position="2599"/>
    </location>
</feature>
<dbReference type="EMBL" id="GITU01001004">
    <property type="protein sequence ID" value="MBC1169707.1"/>
    <property type="molecule type" value="Transcribed_RNA"/>
</dbReference>
<dbReference type="InterPro" id="IPR018159">
    <property type="entry name" value="Spectrin/alpha-actinin"/>
</dbReference>
<feature type="coiled-coil region" evidence="6">
    <location>
        <begin position="1131"/>
        <end position="1161"/>
    </location>
</feature>
<feature type="coiled-coil region" evidence="6">
    <location>
        <begin position="2642"/>
        <end position="2675"/>
    </location>
</feature>
<dbReference type="EnsemblMetazoa" id="LLOJ010082-RA">
    <property type="protein sequence ID" value="LLOJ010082-PA"/>
    <property type="gene ID" value="LLOJ010082"/>
</dbReference>
<dbReference type="SMART" id="SM00150">
    <property type="entry name" value="SPEC"/>
    <property type="match status" value="25"/>
</dbReference>
<keyword evidence="6" id="KW-0175">Coiled coil</keyword>
<dbReference type="InterPro" id="IPR002017">
    <property type="entry name" value="Spectrin_repeat"/>
</dbReference>